<dbReference type="GO" id="GO:0005634">
    <property type="term" value="C:nucleus"/>
    <property type="evidence" value="ECO:0007669"/>
    <property type="project" value="UniProtKB-SubCell"/>
</dbReference>
<evidence type="ECO:0000256" key="5">
    <source>
        <dbReference type="ARBA" id="ARBA00023242"/>
    </source>
</evidence>
<keyword evidence="3" id="KW-0238">DNA-binding</keyword>
<keyword evidence="8" id="KW-1185">Reference proteome</keyword>
<evidence type="ECO:0000256" key="4">
    <source>
        <dbReference type="ARBA" id="ARBA00023163"/>
    </source>
</evidence>
<keyword evidence="2" id="KW-0805">Transcription regulation</keyword>
<dbReference type="GO" id="GO:0000976">
    <property type="term" value="F:transcription cis-regulatory region binding"/>
    <property type="evidence" value="ECO:0007669"/>
    <property type="project" value="TreeGrafter"/>
</dbReference>
<dbReference type="PANTHER" id="PTHR31845:SF10">
    <property type="entry name" value="ZN(II)2CYS6 TRANSCRIPTION FACTOR (EUROFUNG)"/>
    <property type="match status" value="1"/>
</dbReference>
<evidence type="ECO:0000256" key="3">
    <source>
        <dbReference type="ARBA" id="ARBA00023125"/>
    </source>
</evidence>
<accession>A0A8H5YTJ4</accession>
<comment type="subcellular location">
    <subcellularLocation>
        <location evidence="1">Nucleus</location>
    </subcellularLocation>
</comment>
<dbReference type="Proteomes" id="UP000532311">
    <property type="component" value="Unassembled WGS sequence"/>
</dbReference>
<evidence type="ECO:0000313" key="7">
    <source>
        <dbReference type="EMBL" id="KAF5717025.1"/>
    </source>
</evidence>
<evidence type="ECO:0000313" key="8">
    <source>
        <dbReference type="Proteomes" id="UP000532311"/>
    </source>
</evidence>
<protein>
    <submittedName>
        <fullName evidence="7">C6 zinc finger domain-containing protein</fullName>
    </submittedName>
</protein>
<evidence type="ECO:0000256" key="2">
    <source>
        <dbReference type="ARBA" id="ARBA00023015"/>
    </source>
</evidence>
<dbReference type="EMBL" id="JAAQPF010000080">
    <property type="protein sequence ID" value="KAF5717025.1"/>
    <property type="molecule type" value="Genomic_DNA"/>
</dbReference>
<feature type="region of interest" description="Disordered" evidence="6">
    <location>
        <begin position="483"/>
        <end position="521"/>
    </location>
</feature>
<gene>
    <name evidence="7" type="ORF">FGLOB1_2240</name>
</gene>
<name>A0A8H5YTJ4_9HYPO</name>
<keyword evidence="4" id="KW-0804">Transcription</keyword>
<dbReference type="InterPro" id="IPR051089">
    <property type="entry name" value="prtT"/>
</dbReference>
<evidence type="ECO:0000256" key="6">
    <source>
        <dbReference type="SAM" id="MobiDB-lite"/>
    </source>
</evidence>
<dbReference type="GO" id="GO:0000981">
    <property type="term" value="F:DNA-binding transcription factor activity, RNA polymerase II-specific"/>
    <property type="evidence" value="ECO:0007669"/>
    <property type="project" value="TreeGrafter"/>
</dbReference>
<sequence length="770" mass="86124">MARHGLVKVYESRLERLEREVGRVMSLLPGNDPSSLASVLADSEASGAPSPNFEQSTVDNVIHDIMSVQQADLLLADYRETFAPRFPYVIIPEGVASLALQQTSPMLLLAILTTTSWKLRGQQDHLNQVFLKALGTKLVLEGDRDMDLLSGLMVYLNWIHLHTTPKTQQAYRLASIAASMAVEFGITQRPGKNKHQQLNVEAFVERPKGLSAVDAELWDPVARRAYLGCYQMTTWLSLAAAKEILSDLDLVFHLEVAREAEKAYTFFNYTDIQQTQFMGEQQIQVYLNAFSVKVQDWQLRLPSSLAQDRKYNIEDVLCSESSTNHPSACQRIWPWLLEAFVRELCLSGMARSTDFSMARIRILMDALTSTKGYFDTFLAIPSESIPSLPSTHWALLSYSILLTASISLSTQTQGWSIESARSVIKLDAYIEAISLRVKELSLGMGSSEHLRNWYGDALAGWEAIKMRYLAACQESLSQTDSYSQSATSQVSHRAVEQSDGHGPQNGPIAHLQGGPSQRDMAENSIRPITGLEAFDFSADTGLLKSKPSHHLFISMSSHNSVIVYPSVPPTEEDPRARINVMIDIFNAGLSSRAGGKLDRGLYHEIFTAYKLVQDYKIMHGSQISRPLTDSEKREGNKYRELDMVYNEDGTTYIVEAKNTKTVDHSQLQPHIHLAQQIQGALVYAIAEKDGQERALKEAHRKLQDQHQSSGTGEFPSLHVLRIPDKVSNIMSDNKPMSLLSLSSTFQVSQFNIAEVTGEFDHEERGFSLFR</sequence>
<proteinExistence type="predicted"/>
<keyword evidence="5" id="KW-0539">Nucleus</keyword>
<comment type="caution">
    <text evidence="7">The sequence shown here is derived from an EMBL/GenBank/DDBJ whole genome shotgun (WGS) entry which is preliminary data.</text>
</comment>
<evidence type="ECO:0000256" key="1">
    <source>
        <dbReference type="ARBA" id="ARBA00004123"/>
    </source>
</evidence>
<dbReference type="AlphaFoldDB" id="A0A8H5YTJ4"/>
<dbReference type="PANTHER" id="PTHR31845">
    <property type="entry name" value="FINGER DOMAIN PROTEIN, PUTATIVE-RELATED"/>
    <property type="match status" value="1"/>
</dbReference>
<organism evidence="7 8">
    <name type="scientific">Fusarium globosum</name>
    <dbReference type="NCBI Taxonomy" id="78864"/>
    <lineage>
        <taxon>Eukaryota</taxon>
        <taxon>Fungi</taxon>
        <taxon>Dikarya</taxon>
        <taxon>Ascomycota</taxon>
        <taxon>Pezizomycotina</taxon>
        <taxon>Sordariomycetes</taxon>
        <taxon>Hypocreomycetidae</taxon>
        <taxon>Hypocreales</taxon>
        <taxon>Nectriaceae</taxon>
        <taxon>Fusarium</taxon>
        <taxon>Fusarium fujikuroi species complex</taxon>
    </lineage>
</organism>
<reference evidence="7 8" key="1">
    <citation type="submission" date="2020-05" db="EMBL/GenBank/DDBJ databases">
        <title>Identification and distribution of gene clusters putatively required for synthesis of sphingolipid metabolism inhibitors in phylogenetically diverse species of the filamentous fungus Fusarium.</title>
        <authorList>
            <person name="Kim H.-S."/>
            <person name="Busman M."/>
            <person name="Brown D.W."/>
            <person name="Divon H."/>
            <person name="Uhlig S."/>
            <person name="Proctor R.H."/>
        </authorList>
    </citation>
    <scope>NUCLEOTIDE SEQUENCE [LARGE SCALE GENOMIC DNA]</scope>
    <source>
        <strain evidence="7 8">NRRL 26131</strain>
    </source>
</reference>